<dbReference type="Proteomes" id="UP000008522">
    <property type="component" value="Chromosome"/>
</dbReference>
<dbReference type="SMART" id="SM00671">
    <property type="entry name" value="SEL1"/>
    <property type="match status" value="4"/>
</dbReference>
<evidence type="ECO:0000256" key="4">
    <source>
        <dbReference type="SAM" id="Coils"/>
    </source>
</evidence>
<reference evidence="5 6" key="1">
    <citation type="journal article" date="2011" name="BMC Genomics">
        <title>Complete genome sequence of Brachyspira intermedia reveals unique genomic features in Brachyspira species and phage-mediated horizontal gene transfer.</title>
        <authorList>
            <person name="Hafstrom T."/>
            <person name="Jansson D.S."/>
            <person name="Segerman B."/>
        </authorList>
    </citation>
    <scope>NUCLEOTIDE SEQUENCE [LARGE SCALE GENOMIC DNA]</scope>
    <source>
        <strain evidence="6">ATCC 51140 / PWS/A</strain>
    </source>
</reference>
<dbReference type="OrthoDB" id="304515at2"/>
<evidence type="ECO:0000313" key="5">
    <source>
        <dbReference type="EMBL" id="AEM22445.1"/>
    </source>
</evidence>
<name>G0EJP9_BRAIP</name>
<dbReference type="InterPro" id="IPR051012">
    <property type="entry name" value="CellSynth/LPSAsmb/PSIAsmb"/>
</dbReference>
<organism evidence="5 6">
    <name type="scientific">Brachyspira intermedia (strain ATCC 51140 / PWS/A)</name>
    <name type="common">Serpulina intermedia</name>
    <dbReference type="NCBI Taxonomy" id="1045858"/>
    <lineage>
        <taxon>Bacteria</taxon>
        <taxon>Pseudomonadati</taxon>
        <taxon>Spirochaetota</taxon>
        <taxon>Spirochaetia</taxon>
        <taxon>Brachyspirales</taxon>
        <taxon>Brachyspiraceae</taxon>
        <taxon>Brachyspira</taxon>
    </lineage>
</organism>
<dbReference type="InterPro" id="IPR019734">
    <property type="entry name" value="TPR_rpt"/>
</dbReference>
<dbReference type="InterPro" id="IPR011990">
    <property type="entry name" value="TPR-like_helical_dom_sf"/>
</dbReference>
<feature type="repeat" description="TPR" evidence="3">
    <location>
        <begin position="169"/>
        <end position="202"/>
    </location>
</feature>
<dbReference type="PATRIC" id="fig|1045858.4.peg.1831"/>
<gene>
    <name evidence="5" type="ordered locus">Bint_1829</name>
</gene>
<dbReference type="Gene3D" id="1.25.40.10">
    <property type="entry name" value="Tetratricopeptide repeat domain"/>
    <property type="match status" value="7"/>
</dbReference>
<feature type="repeat" description="TPR" evidence="3">
    <location>
        <begin position="549"/>
        <end position="582"/>
    </location>
</feature>
<dbReference type="PROSITE" id="PS50293">
    <property type="entry name" value="TPR_REGION"/>
    <property type="match status" value="1"/>
</dbReference>
<dbReference type="Pfam" id="PF13181">
    <property type="entry name" value="TPR_8"/>
    <property type="match status" value="3"/>
</dbReference>
<dbReference type="AlphaFoldDB" id="G0EJP9"/>
<keyword evidence="4" id="KW-0175">Coiled coil</keyword>
<evidence type="ECO:0000256" key="1">
    <source>
        <dbReference type="ARBA" id="ARBA00022737"/>
    </source>
</evidence>
<dbReference type="InterPro" id="IPR006597">
    <property type="entry name" value="Sel1-like"/>
</dbReference>
<dbReference type="HOGENOM" id="CLU_023666_0_0_12"/>
<dbReference type="SUPFAM" id="SSF48452">
    <property type="entry name" value="TPR-like"/>
    <property type="match status" value="3"/>
</dbReference>
<dbReference type="EMBL" id="CP002874">
    <property type="protein sequence ID" value="AEM22445.1"/>
    <property type="molecule type" value="Genomic_DNA"/>
</dbReference>
<evidence type="ECO:0008006" key="7">
    <source>
        <dbReference type="Google" id="ProtNLM"/>
    </source>
</evidence>
<feature type="coiled-coil region" evidence="4">
    <location>
        <begin position="562"/>
        <end position="589"/>
    </location>
</feature>
<protein>
    <recommendedName>
        <fullName evidence="7">TPR domain-containing protein</fullName>
    </recommendedName>
</protein>
<accession>G0EJP9</accession>
<feature type="repeat" description="TPR" evidence="3">
    <location>
        <begin position="215"/>
        <end position="248"/>
    </location>
</feature>
<keyword evidence="1" id="KW-0677">Repeat</keyword>
<dbReference type="Pfam" id="PF13424">
    <property type="entry name" value="TPR_12"/>
    <property type="match status" value="2"/>
</dbReference>
<dbReference type="eggNOG" id="COG0457">
    <property type="taxonomic scope" value="Bacteria"/>
</dbReference>
<dbReference type="GeneID" id="44970352"/>
<dbReference type="SMART" id="SM00028">
    <property type="entry name" value="TPR"/>
    <property type="match status" value="9"/>
</dbReference>
<feature type="repeat" description="TPR" evidence="3">
    <location>
        <begin position="363"/>
        <end position="396"/>
    </location>
</feature>
<sequence>MKKIYTLEEIKDLINRKINNDIIYNDADTVYYEIDAYKALKEYSENDPDNKELLFMLGLMEYDRNYIEEAEKIFARLLDVNYQKDKVMYYLASLYYEDSSMFHFSAKINIEEICKLIENAIELNNNDSEYWYLLGGINLYTNKDYNKALYYYKKAYEINHSEIIKNHKEKYYYTLGKVNLYLGNYDDAIEIFQKTIKDFRESEYFKYSISRDEEANYIHYLGLSYEKNGQYDEAIKSYKKSWSIYQNSCIDIESDRNREHIIKSIYDLYKKIGKNREAIRFLKASILYDISYPLKIIPSDIEEKDFKGSDAYNDIVQAYTLRIEERSFHNMQYIMPCREELADFYKTYKEYDKAEELYKIISIESYKNIARMYAEDENYDKAIDTYKTIIKIYPDDDSSYYSDIAYIYEKIKNYEEAINYYNKSFEKGNLGCSRRIAELYENINEYSKAIYFYTKYIDFSKNDFYVLKNIANLYNKLNDIENRNLYYEKYLEILKGFIKVEYDEYDTKEDLEEIESIYLEIGEKGKLLEVYDIAIRVFREKLKKYGECYRIYQYLGDIYLKIDDKEKSLENYNKSIELLTKKIDEYRNISKLDVYKKIDFHYIRYLSNLALLFEKVSRDDEYIPIYEELIKIYEDKMTDDVEHVFYLKTVAEFYMKLNQKDNALKMYEKILERDADNDEAKEKIRCIKLEQ</sequence>
<dbReference type="PANTHER" id="PTHR45586:SF1">
    <property type="entry name" value="LIPOPOLYSACCHARIDE ASSEMBLY PROTEIN B"/>
    <property type="match status" value="1"/>
</dbReference>
<feature type="repeat" description="TPR" evidence="3">
    <location>
        <begin position="644"/>
        <end position="677"/>
    </location>
</feature>
<keyword evidence="2 3" id="KW-0802">TPR repeat</keyword>
<dbReference type="PANTHER" id="PTHR45586">
    <property type="entry name" value="TPR REPEAT-CONTAINING PROTEIN PA4667"/>
    <property type="match status" value="1"/>
</dbReference>
<evidence type="ECO:0000256" key="2">
    <source>
        <dbReference type="ARBA" id="ARBA00022803"/>
    </source>
</evidence>
<dbReference type="PROSITE" id="PS50005">
    <property type="entry name" value="TPR"/>
    <property type="match status" value="5"/>
</dbReference>
<evidence type="ECO:0000256" key="3">
    <source>
        <dbReference type="PROSITE-ProRule" id="PRU00339"/>
    </source>
</evidence>
<dbReference type="RefSeq" id="WP_014488266.1">
    <property type="nucleotide sequence ID" value="NC_017243.1"/>
</dbReference>
<evidence type="ECO:0000313" key="6">
    <source>
        <dbReference type="Proteomes" id="UP000008522"/>
    </source>
</evidence>
<dbReference type="KEGG" id="bip:Bint_1829"/>
<proteinExistence type="predicted"/>
<keyword evidence="6" id="KW-1185">Reference proteome</keyword>